<dbReference type="AlphaFoldDB" id="A0A2H3CPL5"/>
<sequence length="113" mass="12637">KNMAEAVWETLTLYGIHEKIFAFVMDNISNNDTMIKGIEHHCKKECIPFNARISHLWCMPHIVHLSAIKLLEAIGVISKNDAKKANGQTSNYQNAAMATLDRSYALRGPSHTG</sequence>
<dbReference type="OrthoDB" id="3259198at2759"/>
<proteinExistence type="predicted"/>
<organism evidence="1 2">
    <name type="scientific">Armillaria gallica</name>
    <name type="common">Bulbous honey fungus</name>
    <name type="synonym">Armillaria bulbosa</name>
    <dbReference type="NCBI Taxonomy" id="47427"/>
    <lineage>
        <taxon>Eukaryota</taxon>
        <taxon>Fungi</taxon>
        <taxon>Dikarya</taxon>
        <taxon>Basidiomycota</taxon>
        <taxon>Agaricomycotina</taxon>
        <taxon>Agaricomycetes</taxon>
        <taxon>Agaricomycetidae</taxon>
        <taxon>Agaricales</taxon>
        <taxon>Marasmiineae</taxon>
        <taxon>Physalacriaceae</taxon>
        <taxon>Armillaria</taxon>
    </lineage>
</organism>
<accession>A0A2H3CPL5</accession>
<dbReference type="EMBL" id="KZ293707">
    <property type="protein sequence ID" value="PBK83324.1"/>
    <property type="molecule type" value="Genomic_DNA"/>
</dbReference>
<dbReference type="InParanoid" id="A0A2H3CPL5"/>
<evidence type="ECO:0008006" key="3">
    <source>
        <dbReference type="Google" id="ProtNLM"/>
    </source>
</evidence>
<gene>
    <name evidence="1" type="ORF">ARMGADRAFT_945130</name>
</gene>
<keyword evidence="2" id="KW-1185">Reference proteome</keyword>
<evidence type="ECO:0000313" key="2">
    <source>
        <dbReference type="Proteomes" id="UP000217790"/>
    </source>
</evidence>
<dbReference type="Proteomes" id="UP000217790">
    <property type="component" value="Unassembled WGS sequence"/>
</dbReference>
<evidence type="ECO:0000313" key="1">
    <source>
        <dbReference type="EMBL" id="PBK83324.1"/>
    </source>
</evidence>
<protein>
    <recommendedName>
        <fullName evidence="3">DUF659 domain-containing protein</fullName>
    </recommendedName>
</protein>
<name>A0A2H3CPL5_ARMGA</name>
<feature type="non-terminal residue" evidence="1">
    <location>
        <position position="1"/>
    </location>
</feature>
<reference evidence="2" key="1">
    <citation type="journal article" date="2017" name="Nat. Ecol. Evol.">
        <title>Genome expansion and lineage-specific genetic innovations in the forest pathogenic fungi Armillaria.</title>
        <authorList>
            <person name="Sipos G."/>
            <person name="Prasanna A.N."/>
            <person name="Walter M.C."/>
            <person name="O'Connor E."/>
            <person name="Balint B."/>
            <person name="Krizsan K."/>
            <person name="Kiss B."/>
            <person name="Hess J."/>
            <person name="Varga T."/>
            <person name="Slot J."/>
            <person name="Riley R."/>
            <person name="Boka B."/>
            <person name="Rigling D."/>
            <person name="Barry K."/>
            <person name="Lee J."/>
            <person name="Mihaltcheva S."/>
            <person name="LaButti K."/>
            <person name="Lipzen A."/>
            <person name="Waldron R."/>
            <person name="Moloney N.M."/>
            <person name="Sperisen C."/>
            <person name="Kredics L."/>
            <person name="Vagvoelgyi C."/>
            <person name="Patrignani A."/>
            <person name="Fitzpatrick D."/>
            <person name="Nagy I."/>
            <person name="Doyle S."/>
            <person name="Anderson J.B."/>
            <person name="Grigoriev I.V."/>
            <person name="Gueldener U."/>
            <person name="Muensterkoetter M."/>
            <person name="Nagy L.G."/>
        </authorList>
    </citation>
    <scope>NUCLEOTIDE SEQUENCE [LARGE SCALE GENOMIC DNA]</scope>
    <source>
        <strain evidence="2">Ar21-2</strain>
    </source>
</reference>